<reference evidence="2 3" key="1">
    <citation type="submission" date="2020-03" db="EMBL/GenBank/DDBJ databases">
        <title>Genomic Encyclopedia of Type Strains, Phase IV (KMG-IV): sequencing the most valuable type-strain genomes for metagenomic binning, comparative biology and taxonomic classification.</title>
        <authorList>
            <person name="Goeker M."/>
        </authorList>
    </citation>
    <scope>NUCLEOTIDE SEQUENCE [LARGE SCALE GENOMIC DNA]</scope>
    <source>
        <strain evidence="2 3">DSM 7225</strain>
    </source>
</reference>
<protein>
    <submittedName>
        <fullName evidence="2">Uncharacterized protein</fullName>
    </submittedName>
</protein>
<accession>A0A7X6BCT9</accession>
<feature type="compositionally biased region" description="Polar residues" evidence="1">
    <location>
        <begin position="11"/>
        <end position="28"/>
    </location>
</feature>
<dbReference type="Proteomes" id="UP000531251">
    <property type="component" value="Unassembled WGS sequence"/>
</dbReference>
<organism evidence="2 3">
    <name type="scientific">Sphingomonas trueperi</name>
    <dbReference type="NCBI Taxonomy" id="53317"/>
    <lineage>
        <taxon>Bacteria</taxon>
        <taxon>Pseudomonadati</taxon>
        <taxon>Pseudomonadota</taxon>
        <taxon>Alphaproteobacteria</taxon>
        <taxon>Sphingomonadales</taxon>
        <taxon>Sphingomonadaceae</taxon>
        <taxon>Sphingomonas</taxon>
    </lineage>
</organism>
<sequence length="46" mass="5007">MNPEPTRETPDTQPGTAHQPDGTDSSAEWNAEIADENMIPDQDPEA</sequence>
<evidence type="ECO:0000313" key="3">
    <source>
        <dbReference type="Proteomes" id="UP000531251"/>
    </source>
</evidence>
<keyword evidence="3" id="KW-1185">Reference proteome</keyword>
<name>A0A7X6BCT9_9SPHN</name>
<dbReference type="AlphaFoldDB" id="A0A7X6BCT9"/>
<feature type="region of interest" description="Disordered" evidence="1">
    <location>
        <begin position="1"/>
        <end position="46"/>
    </location>
</feature>
<gene>
    <name evidence="2" type="ORF">GGR89_001887</name>
</gene>
<feature type="compositionally biased region" description="Basic and acidic residues" evidence="1">
    <location>
        <begin position="1"/>
        <end position="10"/>
    </location>
</feature>
<evidence type="ECO:0000256" key="1">
    <source>
        <dbReference type="SAM" id="MobiDB-lite"/>
    </source>
</evidence>
<dbReference type="EMBL" id="JAATJB010000004">
    <property type="protein sequence ID" value="NJB97575.1"/>
    <property type="molecule type" value="Genomic_DNA"/>
</dbReference>
<proteinExistence type="predicted"/>
<dbReference type="RefSeq" id="WP_164521717.1">
    <property type="nucleotide sequence ID" value="NZ_BAAADY010000010.1"/>
</dbReference>
<comment type="caution">
    <text evidence="2">The sequence shown here is derived from an EMBL/GenBank/DDBJ whole genome shotgun (WGS) entry which is preliminary data.</text>
</comment>
<evidence type="ECO:0000313" key="2">
    <source>
        <dbReference type="EMBL" id="NJB97575.1"/>
    </source>
</evidence>